<evidence type="ECO:0000256" key="7">
    <source>
        <dbReference type="ARBA" id="ARBA00023242"/>
    </source>
</evidence>
<feature type="region of interest" description="Disordered" evidence="9">
    <location>
        <begin position="1287"/>
        <end position="1326"/>
    </location>
</feature>
<feature type="region of interest" description="Disordered" evidence="9">
    <location>
        <begin position="1699"/>
        <end position="1730"/>
    </location>
</feature>
<evidence type="ECO:0000256" key="1">
    <source>
        <dbReference type="ARBA" id="ARBA00004123"/>
    </source>
</evidence>
<dbReference type="GO" id="GO:0045944">
    <property type="term" value="P:positive regulation of transcription by RNA polymerase II"/>
    <property type="evidence" value="ECO:0007669"/>
    <property type="project" value="UniProtKB-ARBA"/>
</dbReference>
<keyword evidence="7" id="KW-0539">Nucleus</keyword>
<dbReference type="Proteomes" id="UP000678393">
    <property type="component" value="Unassembled WGS sequence"/>
</dbReference>
<dbReference type="PANTHER" id="PTHR12881">
    <property type="entry name" value="MEDIATOR OF RNA POLYMERASE II TRANSCRIPTION SUBUNIT 1"/>
    <property type="match status" value="1"/>
</dbReference>
<feature type="region of interest" description="Disordered" evidence="9">
    <location>
        <begin position="809"/>
        <end position="855"/>
    </location>
</feature>
<evidence type="ECO:0000259" key="10">
    <source>
        <dbReference type="Pfam" id="PF10744"/>
    </source>
</evidence>
<feature type="compositionally biased region" description="Basic and acidic residues" evidence="9">
    <location>
        <begin position="1287"/>
        <end position="1296"/>
    </location>
</feature>
<feature type="region of interest" description="Disordered" evidence="9">
    <location>
        <begin position="2176"/>
        <end position="2260"/>
    </location>
</feature>
<dbReference type="OrthoDB" id="2281547at2759"/>
<reference evidence="11" key="1">
    <citation type="submission" date="2021-04" db="EMBL/GenBank/DDBJ databases">
        <authorList>
            <consortium name="Molecular Ecology Group"/>
        </authorList>
    </citation>
    <scope>NUCLEOTIDE SEQUENCE</scope>
</reference>
<feature type="region of interest" description="Disordered" evidence="9">
    <location>
        <begin position="1410"/>
        <end position="1435"/>
    </location>
</feature>
<dbReference type="GO" id="GO:0016592">
    <property type="term" value="C:mediator complex"/>
    <property type="evidence" value="ECO:0007669"/>
    <property type="project" value="InterPro"/>
</dbReference>
<evidence type="ECO:0000313" key="11">
    <source>
        <dbReference type="EMBL" id="CAG5122347.1"/>
    </source>
</evidence>
<comment type="similarity">
    <text evidence="2">Belongs to the Mediator complex subunit 1 family.</text>
</comment>
<sequence>MAAQTGGACVCLDHQLSHGGATKKTLGALIERLRNSKSQNHSWNESIKYVWSSVAERRAQIENTEPSGVQQCLDTLQKVITVKSQQNLKEKLDVIGRRLGLNTQIQEQKVSLRTDAFQVDVLLGDGGLITNVRLANQGDVMECPNLKEILQKGDFSEFIEHLQGLQSIYQVTTDEKLKSKAFVALQALEKDLNQLAQFQSSISGVANYIHKCPLGIMLPRLAGKPMKLIYFVSPYDLLDKKSLAAHPLTVEAITENLLGQSVNVCIEPVPESAPANKLQTMPLMNVSKTQDGKSLPSFSAVSKINSMMLPASFVLVLAQGVPVSAQILQKITSLTCLEIHKEAECRSLRSLILETFSGGDIREERRLVVSLPDQQHIYFLECLNGGCQEHQGLMVSRIPFTHPTHVPQILNLLRQQLLFNIVVGSCVRPGAKSESSNSVVFEVTAISLQQLTIVFEHPAYDSMIRVDIDLADITNLKCKVACTNSDQVLCSDEAISRVFHRCMSIPIMLRWLIGKGLGQLDKLKEAALAAEREQKEKEQFLKELKQQQAKFQPTTVQTNRPPPQPPHPPPLPPPPSYPQFHSPVHIPHNVMNSIGQLPALTEAGAVLADFSHMTDGNSKHLNDRLPLVADSEQVRHSVVIPLLLEEELASASKPKEVHDAPMLSRLLDDNTSVATTVIPMDCKPALMTSVKRSRKRKPQSDSSGPSPKHYLADGDFSERFGPLGASLDLDMMPGVIDHHFHNSPPVIRSMTPTYGSSSHHAHHPVLNRAPARSQNNVIDLTEDTSVGESSLKRLSDLSMLFNETEAQSRIPNLLQNSPSNSKNENASTSLEGYLTGSGEVGRAQDFDPSDASSVHSSSTVSRLTCMLSENTSPCLSTSPPKANSALLTGKAASGDLCSVGLRKSPSNTIGQDVRPPQAGGGVCQGSDLNIINDRKSMTGLFDQINDRKSMTGLFDRFDISKQQKAEKAEAVSGEVRSQLVEGKVCLRLKVGPLKQQNSIKPLVKSYRSLDEAVMCGQKNNLATFDFKSDEDDEAPLVHFSSDRYVYSSSPTCLQISSKQKPFADHASIHHKSDRVKRKDKNSGNTTKRKREKDKSKREKKKKKSEHFIQESVYRTVENDAKGDFKMKIRVKPVTDKSDLFSDGKVASYEISKKPLVSSVVKPPASHEHVRGVHIVNEIAKEKESTGESDSHKAVSGKSAVLLHKPFPKMGSCRVSPSAGAGIKTDPKLVTKATIRLKPLTMPNCSSSVNISKSSLAHKAERCNSACVIPPVLEKPIAVHNSLERRGSTSNLIDRRSLTQSSSSTPLSASTTSTSTTPTPSTTTTTANLSLSSILPNAPTVSKIASLPRIPKLSSSSSNASISRTSSLDTVSELTPTSAGTKANNSYTLGPAGKLSAGSAATLNYGSRPMASGNGSSATGWSTFNTNRPGLGHRQTSPLVISNQAGLQRTALGHKAGFRSAGNHKHLSSFTNNRSIKELAGSSSSTQKTFSNVFKPSSRISSPLLAGHFMGHKPNAASVHPQKHASPNTHVAASSRTGSGTLDRSPNTSGVTRSPNSGRSPSINSSGRSPSINNSGRSPSINNSGRSPNINNSGRSPNINNSGRSPSINNSGRSPNINNSGRSPNINNSGRSPNINNSGRSPSINNSGRSPNINNSGRSPNISNSSLKCTASPSTGRPTLSHRQIPGVSTFSSVHKSILKTHDSSTSHRTGSLKSSPSETGTNSNSPHTADSAPIVAAAYPLTNFPGEGCSMSSLPSNGAPSPSVHKLSAAQPHTISVFSFASSVSTSSPPTSPSLLNSSTVADSVWGRHSQASVDTSQLLPSDKLSSSPGVVIPHGADSTRNRFHSCSTRGRKSSLSAIVDKLKHSAVGSSVASVRPVRPCSESLYSQVSQPLWPGQDGVHSTITHMERTLSSQPVVNVQSGVEIRPISHISEGNQKAVVCAEQEKDAAAGTCLTAPDAVRDSDTLSSEICDRGQNVENKTGHVPMGMEAKHQLGLVMADGSTKGESPGTRLDGSVLKNLSGPPQTSASSHQNSLTASAHLRPASPFHPLEPSGAASRNFSPLTVPTGRDSSQGLSLVSSKHPETVPSGRDSSQGLSLVSPKHPEECLYEDSQTDKILMEPRGNGRLGDHDTEQHNDTACIGVEMNSSKPLSSPLSDISSAGSDLVIDDEAATHTVPQHPCQFSGSNSLHKPQSLISSSSQSLANNLDHATSCPGTTSPPPPSAKCASLAKYPQCASSRESDSPCPIDDDLMDMALGLGS</sequence>
<feature type="compositionally biased region" description="Polar residues" evidence="9">
    <location>
        <begin position="1706"/>
        <end position="1728"/>
    </location>
</feature>
<feature type="compositionally biased region" description="Polar residues" evidence="9">
    <location>
        <begin position="809"/>
        <end position="830"/>
    </location>
</feature>
<feature type="compositionally biased region" description="Polar residues" evidence="9">
    <location>
        <begin position="1367"/>
        <end position="1387"/>
    </location>
</feature>
<proteinExistence type="inferred from homology"/>
<feature type="region of interest" description="Disordered" evidence="9">
    <location>
        <begin position="547"/>
        <end position="584"/>
    </location>
</feature>
<feature type="compositionally biased region" description="Polar residues" evidence="9">
    <location>
        <begin position="1813"/>
        <end position="1829"/>
    </location>
</feature>
<evidence type="ECO:0000256" key="8">
    <source>
        <dbReference type="ARBA" id="ARBA00031254"/>
    </source>
</evidence>
<accession>A0A8S3YYW1</accession>
<feature type="domain" description="Mediator complex subunit Med1" evidence="10">
    <location>
        <begin position="70"/>
        <end position="428"/>
    </location>
</feature>
<feature type="region of interest" description="Disordered" evidence="9">
    <location>
        <begin position="1504"/>
        <end position="1684"/>
    </location>
</feature>
<feature type="compositionally biased region" description="Polar residues" evidence="9">
    <location>
        <begin position="1666"/>
        <end position="1684"/>
    </location>
</feature>
<comment type="caution">
    <text evidence="11">The sequence shown here is derived from an EMBL/GenBank/DDBJ whole genome shotgun (WGS) entry which is preliminary data.</text>
</comment>
<feature type="region of interest" description="Disordered" evidence="9">
    <location>
        <begin position="1813"/>
        <end position="1848"/>
    </location>
</feature>
<feature type="compositionally biased region" description="Low complexity" evidence="9">
    <location>
        <begin position="1353"/>
        <end position="1366"/>
    </location>
</feature>
<organism evidence="11 12">
    <name type="scientific">Candidula unifasciata</name>
    <dbReference type="NCBI Taxonomy" id="100452"/>
    <lineage>
        <taxon>Eukaryota</taxon>
        <taxon>Metazoa</taxon>
        <taxon>Spiralia</taxon>
        <taxon>Lophotrochozoa</taxon>
        <taxon>Mollusca</taxon>
        <taxon>Gastropoda</taxon>
        <taxon>Heterobranchia</taxon>
        <taxon>Euthyneura</taxon>
        <taxon>Panpulmonata</taxon>
        <taxon>Eupulmonata</taxon>
        <taxon>Stylommatophora</taxon>
        <taxon>Helicina</taxon>
        <taxon>Helicoidea</taxon>
        <taxon>Geomitridae</taxon>
        <taxon>Candidula</taxon>
    </lineage>
</organism>
<dbReference type="PANTHER" id="PTHR12881:SF10">
    <property type="entry name" value="MEDIATOR OF RNA POLYMERASE II TRANSCRIPTION SUBUNIT 1"/>
    <property type="match status" value="1"/>
</dbReference>
<dbReference type="InterPro" id="IPR051999">
    <property type="entry name" value="Mediator_complex_subunit_1"/>
</dbReference>
<comment type="subcellular location">
    <subcellularLocation>
        <location evidence="1">Nucleus</location>
    </subcellularLocation>
</comment>
<keyword evidence="6" id="KW-0804">Transcription</keyword>
<dbReference type="GO" id="GO:0003712">
    <property type="term" value="F:transcription coregulator activity"/>
    <property type="evidence" value="ECO:0007669"/>
    <property type="project" value="InterPro"/>
</dbReference>
<feature type="compositionally biased region" description="Polar residues" evidence="9">
    <location>
        <begin position="1524"/>
        <end position="1551"/>
    </location>
</feature>
<feature type="region of interest" description="Disordered" evidence="9">
    <location>
        <begin position="1063"/>
        <end position="1106"/>
    </location>
</feature>
<evidence type="ECO:0000256" key="5">
    <source>
        <dbReference type="ARBA" id="ARBA00023159"/>
    </source>
</evidence>
<dbReference type="EMBL" id="CAJHNH020001265">
    <property type="protein sequence ID" value="CAG5122347.1"/>
    <property type="molecule type" value="Genomic_DNA"/>
</dbReference>
<gene>
    <name evidence="11" type="ORF">CUNI_LOCUS7905</name>
</gene>
<feature type="compositionally biased region" description="Polar residues" evidence="9">
    <location>
        <begin position="2022"/>
        <end position="2037"/>
    </location>
</feature>
<evidence type="ECO:0000256" key="4">
    <source>
        <dbReference type="ARBA" id="ARBA00023015"/>
    </source>
</evidence>
<feature type="compositionally biased region" description="Low complexity" evidence="9">
    <location>
        <begin position="1552"/>
        <end position="1665"/>
    </location>
</feature>
<feature type="compositionally biased region" description="Polar residues" evidence="9">
    <location>
        <begin position="2056"/>
        <end position="2079"/>
    </location>
</feature>
<feature type="compositionally biased region" description="Basic residues" evidence="9">
    <location>
        <begin position="1068"/>
        <end position="1079"/>
    </location>
</feature>
<evidence type="ECO:0000256" key="6">
    <source>
        <dbReference type="ARBA" id="ARBA00023163"/>
    </source>
</evidence>
<evidence type="ECO:0000256" key="3">
    <source>
        <dbReference type="ARBA" id="ARBA00020612"/>
    </source>
</evidence>
<protein>
    <recommendedName>
        <fullName evidence="3">Mediator of RNA polymerase II transcription subunit 1</fullName>
    </recommendedName>
    <alternativeName>
        <fullName evidence="8">Mediator complex subunit 1</fullName>
    </alternativeName>
</protein>
<evidence type="ECO:0000313" key="12">
    <source>
        <dbReference type="Proteomes" id="UP000678393"/>
    </source>
</evidence>
<feature type="region of interest" description="Disordered" evidence="9">
    <location>
        <begin position="1350"/>
        <end position="1387"/>
    </location>
</feature>
<evidence type="ECO:0000256" key="2">
    <source>
        <dbReference type="ARBA" id="ARBA00006210"/>
    </source>
</evidence>
<feature type="compositionally biased region" description="Pro residues" evidence="9">
    <location>
        <begin position="560"/>
        <end position="577"/>
    </location>
</feature>
<feature type="compositionally biased region" description="Low complexity" evidence="9">
    <location>
        <begin position="2193"/>
        <end position="2203"/>
    </location>
</feature>
<feature type="compositionally biased region" description="Basic residues" evidence="9">
    <location>
        <begin position="1086"/>
        <end position="1104"/>
    </location>
</feature>
<feature type="compositionally biased region" description="Polar residues" evidence="9">
    <location>
        <begin position="2181"/>
        <end position="2191"/>
    </location>
</feature>
<evidence type="ECO:0000256" key="9">
    <source>
        <dbReference type="SAM" id="MobiDB-lite"/>
    </source>
</evidence>
<feature type="region of interest" description="Disordered" evidence="9">
    <location>
        <begin position="1999"/>
        <end position="2134"/>
    </location>
</feature>
<name>A0A8S3YYW1_9EUPU</name>
<feature type="compositionally biased region" description="Low complexity" evidence="9">
    <location>
        <begin position="1297"/>
        <end position="1326"/>
    </location>
</feature>
<keyword evidence="4" id="KW-0805">Transcription regulation</keyword>
<keyword evidence="12" id="KW-1185">Reference proteome</keyword>
<feature type="compositionally biased region" description="Polar residues" evidence="9">
    <location>
        <begin position="1412"/>
        <end position="1435"/>
    </location>
</feature>
<dbReference type="InterPro" id="IPR019680">
    <property type="entry name" value="Mediator_Med1"/>
</dbReference>
<dbReference type="Pfam" id="PF10744">
    <property type="entry name" value="Med1"/>
    <property type="match status" value="1"/>
</dbReference>
<keyword evidence="5" id="KW-0010">Activator</keyword>
<feature type="region of interest" description="Disordered" evidence="9">
    <location>
        <begin position="685"/>
        <end position="715"/>
    </location>
</feature>